<feature type="region of interest" description="Disordered" evidence="7">
    <location>
        <begin position="681"/>
        <end position="700"/>
    </location>
</feature>
<evidence type="ECO:0000313" key="9">
    <source>
        <dbReference type="Proteomes" id="UP001287286"/>
    </source>
</evidence>
<accession>A0ABR0BQP1</accession>
<keyword evidence="4" id="KW-0158">Chromosome</keyword>
<reference evidence="8 9" key="1">
    <citation type="journal article" date="2024" name="Microbiol. Resour. Announc.">
        <title>Genome annotations for the ascomycete fungi Trichoderma harzianum, Trichoderma aggressivum, and Purpureocillium lilacinum.</title>
        <authorList>
            <person name="Beijen E.P.W."/>
            <person name="Ohm R.A."/>
        </authorList>
    </citation>
    <scope>NUCLEOTIDE SEQUENCE [LARGE SCALE GENOMIC DNA]</scope>
    <source>
        <strain evidence="8 9">CBS 150709</strain>
    </source>
</reference>
<name>A0ABR0BQP1_PURLI</name>
<comment type="subcellular location">
    <subcellularLocation>
        <location evidence="2">Chromosome</location>
        <location evidence="2">Centromere</location>
    </subcellularLocation>
    <subcellularLocation>
        <location evidence="1">Nucleus</location>
    </subcellularLocation>
</comment>
<keyword evidence="9" id="KW-1185">Reference proteome</keyword>
<gene>
    <name evidence="8" type="ORF">Purlil1_9536</name>
</gene>
<dbReference type="Pfam" id="PF07778">
    <property type="entry name" value="CENP-I"/>
    <property type="match status" value="2"/>
</dbReference>
<evidence type="ECO:0000256" key="5">
    <source>
        <dbReference type="ARBA" id="ARBA00023242"/>
    </source>
</evidence>
<comment type="caution">
    <text evidence="8">The sequence shown here is derived from an EMBL/GenBank/DDBJ whole genome shotgun (WGS) entry which is preliminary data.</text>
</comment>
<evidence type="ECO:0000256" key="1">
    <source>
        <dbReference type="ARBA" id="ARBA00004123"/>
    </source>
</evidence>
<dbReference type="Proteomes" id="UP001287286">
    <property type="component" value="Unassembled WGS sequence"/>
</dbReference>
<dbReference type="EMBL" id="JAWRVI010000043">
    <property type="protein sequence ID" value="KAK4086224.1"/>
    <property type="molecule type" value="Genomic_DNA"/>
</dbReference>
<dbReference type="PANTHER" id="PTHR48208">
    <property type="entry name" value="CENTROMERE PROTEIN I"/>
    <property type="match status" value="1"/>
</dbReference>
<evidence type="ECO:0000256" key="4">
    <source>
        <dbReference type="ARBA" id="ARBA00022454"/>
    </source>
</evidence>
<organism evidence="8 9">
    <name type="scientific">Purpureocillium lilacinum</name>
    <name type="common">Paecilomyces lilacinus</name>
    <dbReference type="NCBI Taxonomy" id="33203"/>
    <lineage>
        <taxon>Eukaryota</taxon>
        <taxon>Fungi</taxon>
        <taxon>Dikarya</taxon>
        <taxon>Ascomycota</taxon>
        <taxon>Pezizomycotina</taxon>
        <taxon>Sordariomycetes</taxon>
        <taxon>Hypocreomycetidae</taxon>
        <taxon>Hypocreales</taxon>
        <taxon>Ophiocordycipitaceae</taxon>
        <taxon>Purpureocillium</taxon>
    </lineage>
</organism>
<evidence type="ECO:0000256" key="6">
    <source>
        <dbReference type="ARBA" id="ARBA00023328"/>
    </source>
</evidence>
<dbReference type="InterPro" id="IPR012485">
    <property type="entry name" value="CENP-I"/>
</dbReference>
<evidence type="ECO:0000256" key="3">
    <source>
        <dbReference type="ARBA" id="ARBA00005470"/>
    </source>
</evidence>
<comment type="similarity">
    <text evidence="3">Belongs to the CENP-I/CTF3 family.</text>
</comment>
<dbReference type="PANTHER" id="PTHR48208:SF2">
    <property type="entry name" value="CENTROMERE PROTEIN I"/>
    <property type="match status" value="1"/>
</dbReference>
<dbReference type="CDD" id="cd22647">
    <property type="entry name" value="CTF3_NTD_HEAT"/>
    <property type="match status" value="1"/>
</dbReference>
<proteinExistence type="inferred from homology"/>
<sequence>MAAAAADEDIDLLIQDVLDASVLTLHGHHPASRIPPKARPTSIKPTVARLCSLAYEHGLAPASLTRLAGELLAAPQSRQHLDQASLQALARNLYPRAGGVSADAALQVVGALGHGAGRAALGVQAALLRWLVLVWHVLEDEGRSALSRAYGVLFGVLDTAAIRPQVAHVLALLTRRKHVRPFRIQALLNLSRQTGNDPCLVGLLRVYKDYYPEIIVGEAHPDPIWRAKLDEIREAHAQRHAEAPSATAKSGFRVNRPVQRTARGKLVPIVHTSHATEDSVTLEEVEGVDAFVRSLDRLELPNQLVAVLADPLLQKLLVLRPSAEADRRVANWLAGVLREVADGDADEETLWEVLEVVREYVAQTKALPPVLLSFFARFLELWGGEGRRDLVLDILAYTPLLDFQELYPHIFQPLEAAVQDNSPDTLLALLRLYTNLLHHWVTILHSASPVPAHADAAITALVRHVNTLALTLLQTAGTSGGNHNDDTNDQSSRTNSVAIESAILTFYEQTTPLVTHPTLRQYVRIQLPPSTLVYDLFFSASLASVSRLCRILAAYKRGFETAMTTRPAGRRDSSARDSLGGPGGGAARLIDASTYPKTYVNGYNGFLMDMCNCLWRARAFGLADANSRGCLVAPAVVAALTAYVPAVDRAFSLASLLSLSHAPLLARQSILRVRELEDEALDRGGGGGRGGDDDEGSIRARHAGPVTQDSLAKLAAAGGLRLSWQEYRIEVLEALSARGLPGVTELLKNTMTVLKNSMEGRSAVSQGTSSQATAASQRTASQRTGMMGTPSQ</sequence>
<evidence type="ECO:0000256" key="7">
    <source>
        <dbReference type="SAM" id="MobiDB-lite"/>
    </source>
</evidence>
<evidence type="ECO:0000256" key="2">
    <source>
        <dbReference type="ARBA" id="ARBA00004584"/>
    </source>
</evidence>
<feature type="region of interest" description="Disordered" evidence="7">
    <location>
        <begin position="759"/>
        <end position="792"/>
    </location>
</feature>
<keyword evidence="5" id="KW-0539">Nucleus</keyword>
<protein>
    <recommendedName>
        <fullName evidence="10">Mis6 domain-containing protein</fullName>
    </recommendedName>
</protein>
<evidence type="ECO:0000313" key="8">
    <source>
        <dbReference type="EMBL" id="KAK4086224.1"/>
    </source>
</evidence>
<keyword evidence="6" id="KW-0137">Centromere</keyword>
<feature type="compositionally biased region" description="Low complexity" evidence="7">
    <location>
        <begin position="762"/>
        <end position="784"/>
    </location>
</feature>
<evidence type="ECO:0008006" key="10">
    <source>
        <dbReference type="Google" id="ProtNLM"/>
    </source>
</evidence>